<keyword evidence="4" id="KW-0328">Glycosyltransferase</keyword>
<gene>
    <name evidence="16" type="ORF">SI8410_11015615</name>
</gene>
<evidence type="ECO:0000313" key="16">
    <source>
        <dbReference type="EMBL" id="CAA7404937.1"/>
    </source>
</evidence>
<keyword evidence="11" id="KW-0294">Fucose metabolism</keyword>
<accession>A0A7I8L4I8</accession>
<comment type="subcellular location">
    <subcellularLocation>
        <location evidence="1">Membrane</location>
        <topology evidence="1">Single-pass type II membrane protein</topology>
    </subcellularLocation>
</comment>
<keyword evidence="9 15" id="KW-0472">Membrane</keyword>
<organism evidence="16 17">
    <name type="scientific">Spirodela intermedia</name>
    <name type="common">Intermediate duckweed</name>
    <dbReference type="NCBI Taxonomy" id="51605"/>
    <lineage>
        <taxon>Eukaryota</taxon>
        <taxon>Viridiplantae</taxon>
        <taxon>Streptophyta</taxon>
        <taxon>Embryophyta</taxon>
        <taxon>Tracheophyta</taxon>
        <taxon>Spermatophyta</taxon>
        <taxon>Magnoliopsida</taxon>
        <taxon>Liliopsida</taxon>
        <taxon>Araceae</taxon>
        <taxon>Lemnoideae</taxon>
        <taxon>Spirodela</taxon>
    </lineage>
</organism>
<dbReference type="OrthoDB" id="743588at2759"/>
<dbReference type="GO" id="GO:0016757">
    <property type="term" value="F:glycosyltransferase activity"/>
    <property type="evidence" value="ECO:0007669"/>
    <property type="project" value="UniProtKB-KW"/>
</dbReference>
<keyword evidence="10" id="KW-0325">Glycoprotein</keyword>
<sequence length="656" mass="72432">MFHTSKIKLATFVGIILSVASLIVHLYLANSSSRELIYYRLPVDNLYGPRFKFKALWGPVGSLVSLQPYANPRKVYPAPSESNNGYIYAKIYGGFERIRSSICDLVTVARLLNATLVIPEIQASLQSKGISSKFKSFSYLYNEAQFIEALTKDVTIIGSLPRSLKEARKKNIFPVVSPKYSASPSFYLDEVLPKLKGSKVIGLVIADGGCLQSVLPPTMVEYQRLRCKVAFMALDFRPEIKALGTQIVERLRASGKPYLAYHPGLVKETLAFHGCAELFQDLHTELIQHRRKQMIKKGILHEELSVDSFIRKRNGSCPLMPEEVGLLLRAVEYPPDTIIYLAGSETFGGQRVLLPLRAMYGNTVDRSSLCGKTELSSLAGPESPLPPSTVQPPPPKTKEELQEEWKKAGPRPRPLPPPPGRPFYRHEKEGWYGWLAEAEVEPDPTTMDLRMNAHRLLWDALDYHVSVEADAFFPGFNDDGSRWPDFSSLVMGHRLHKSASKITYRPDRRRLAELFGTTSSNRYHPSRNWTLAMRESLKKGLGVEGLAAAADRMTEQQPPPSFLSHPLPGCSCRTSPAAGDQEVLLGGVEICPEWMRSSPVSVSLRATGGKDDGSEEGGGGEDEVGGEFPPETDGGSKADAAAAGPSEQDAEMDPDD</sequence>
<evidence type="ECO:0000256" key="5">
    <source>
        <dbReference type="ARBA" id="ARBA00022679"/>
    </source>
</evidence>
<dbReference type="EMBL" id="LR746274">
    <property type="protein sequence ID" value="CAA7404937.1"/>
    <property type="molecule type" value="Genomic_DNA"/>
</dbReference>
<evidence type="ECO:0000256" key="1">
    <source>
        <dbReference type="ARBA" id="ARBA00004606"/>
    </source>
</evidence>
<evidence type="ECO:0000256" key="7">
    <source>
        <dbReference type="ARBA" id="ARBA00022968"/>
    </source>
</evidence>
<dbReference type="GO" id="GO:0005794">
    <property type="term" value="C:Golgi apparatus"/>
    <property type="evidence" value="ECO:0007669"/>
    <property type="project" value="TreeGrafter"/>
</dbReference>
<feature type="compositionally biased region" description="Pro residues" evidence="14">
    <location>
        <begin position="383"/>
        <end position="395"/>
    </location>
</feature>
<evidence type="ECO:0000256" key="10">
    <source>
        <dbReference type="ARBA" id="ARBA00023180"/>
    </source>
</evidence>
<keyword evidence="8 15" id="KW-1133">Transmembrane helix</keyword>
<dbReference type="GO" id="GO:0016020">
    <property type="term" value="C:membrane"/>
    <property type="evidence" value="ECO:0007669"/>
    <property type="project" value="UniProtKB-SubCell"/>
</dbReference>
<feature type="compositionally biased region" description="Acidic residues" evidence="14">
    <location>
        <begin position="613"/>
        <end position="625"/>
    </location>
</feature>
<comment type="similarity">
    <text evidence="3">Belongs to the glycosyltransferase GT106 family.</text>
</comment>
<reference evidence="16" key="1">
    <citation type="submission" date="2020-02" db="EMBL/GenBank/DDBJ databases">
        <authorList>
            <person name="Scholz U."/>
            <person name="Mascher M."/>
            <person name="Fiebig A."/>
        </authorList>
    </citation>
    <scope>NUCLEOTIDE SEQUENCE</scope>
</reference>
<comment type="pathway">
    <text evidence="2">Glycan metabolism.</text>
</comment>
<keyword evidence="17" id="KW-1185">Reference proteome</keyword>
<evidence type="ECO:0000256" key="11">
    <source>
        <dbReference type="ARBA" id="ARBA00023253"/>
    </source>
</evidence>
<feature type="compositionally biased region" description="Basic and acidic residues" evidence="14">
    <location>
        <begin position="396"/>
        <end position="407"/>
    </location>
</feature>
<protein>
    <recommendedName>
        <fullName evidence="13">O-fucosyltransferase family protein</fullName>
    </recommendedName>
</protein>
<evidence type="ECO:0000256" key="12">
    <source>
        <dbReference type="ARBA" id="ARBA00023277"/>
    </source>
</evidence>
<feature type="region of interest" description="Disordered" evidence="14">
    <location>
        <begin position="602"/>
        <end position="656"/>
    </location>
</feature>
<proteinExistence type="inferred from homology"/>
<feature type="region of interest" description="Disordered" evidence="14">
    <location>
        <begin position="375"/>
        <end position="420"/>
    </location>
</feature>
<feature type="transmembrane region" description="Helical" evidence="15">
    <location>
        <begin position="7"/>
        <end position="28"/>
    </location>
</feature>
<evidence type="ECO:0000256" key="3">
    <source>
        <dbReference type="ARBA" id="ARBA00007737"/>
    </source>
</evidence>
<dbReference type="InterPro" id="IPR019378">
    <property type="entry name" value="GDP-Fuc_O-FucTrfase"/>
</dbReference>
<feature type="compositionally biased region" description="Pro residues" evidence="14">
    <location>
        <begin position="411"/>
        <end position="420"/>
    </location>
</feature>
<evidence type="ECO:0000256" key="13">
    <source>
        <dbReference type="ARBA" id="ARBA00030350"/>
    </source>
</evidence>
<dbReference type="AlphaFoldDB" id="A0A7I8L4I8"/>
<evidence type="ECO:0000256" key="4">
    <source>
        <dbReference type="ARBA" id="ARBA00022676"/>
    </source>
</evidence>
<keyword evidence="5" id="KW-0808">Transferase</keyword>
<dbReference type="Proteomes" id="UP000663760">
    <property type="component" value="Chromosome 11"/>
</dbReference>
<dbReference type="GO" id="GO:0006004">
    <property type="term" value="P:fucose metabolic process"/>
    <property type="evidence" value="ECO:0007669"/>
    <property type="project" value="UniProtKB-KW"/>
</dbReference>
<dbReference type="PANTHER" id="PTHR31741">
    <property type="entry name" value="OS02G0726500 PROTEIN-RELATED"/>
    <property type="match status" value="1"/>
</dbReference>
<dbReference type="PANTHER" id="PTHR31741:SF6">
    <property type="entry name" value="PROTEIN EMBRYO SAC DEVELOPMENT ARREST 30"/>
    <property type="match status" value="1"/>
</dbReference>
<evidence type="ECO:0000256" key="14">
    <source>
        <dbReference type="SAM" id="MobiDB-lite"/>
    </source>
</evidence>
<keyword evidence="6 15" id="KW-0812">Transmembrane</keyword>
<evidence type="ECO:0000256" key="9">
    <source>
        <dbReference type="ARBA" id="ARBA00023136"/>
    </source>
</evidence>
<evidence type="ECO:0000256" key="2">
    <source>
        <dbReference type="ARBA" id="ARBA00004881"/>
    </source>
</evidence>
<name>A0A7I8L4I8_SPIIN</name>
<dbReference type="Pfam" id="PF10250">
    <property type="entry name" value="O-FucT"/>
    <property type="match status" value="1"/>
</dbReference>
<keyword evidence="12" id="KW-0119">Carbohydrate metabolism</keyword>
<evidence type="ECO:0000256" key="8">
    <source>
        <dbReference type="ARBA" id="ARBA00022989"/>
    </source>
</evidence>
<keyword evidence="7" id="KW-0735">Signal-anchor</keyword>
<evidence type="ECO:0000256" key="15">
    <source>
        <dbReference type="SAM" id="Phobius"/>
    </source>
</evidence>
<evidence type="ECO:0000256" key="6">
    <source>
        <dbReference type="ARBA" id="ARBA00022692"/>
    </source>
</evidence>
<evidence type="ECO:0000313" key="17">
    <source>
        <dbReference type="Proteomes" id="UP000663760"/>
    </source>
</evidence>